<reference evidence="3 4" key="1">
    <citation type="submission" date="2018-06" db="EMBL/GenBank/DDBJ databases">
        <title>Complete genome sequence of Paracoccus mutanolyticus strain RSP-02 isolated from cellulosic waste.</title>
        <authorList>
            <person name="Amrutha R.N."/>
            <person name="Shrivastav A."/>
            <person name="Buddana S.K."/>
            <person name="Deshpande U."/>
            <person name="Prakasham R.S."/>
        </authorList>
    </citation>
    <scope>NUCLEOTIDE SEQUENCE [LARGE SCALE GENOMIC DNA]</scope>
    <source>
        <strain evidence="3 4">RSP-02</strain>
    </source>
</reference>
<sequence length="78" mass="8478">MVHAAELQKLAVMAKAAQITGFGQILDSAELHFAEHGFSGASLRDMAADAGVNQALIRYYFGSKRPCSRRWPSLRAGQ</sequence>
<evidence type="ECO:0000259" key="2">
    <source>
        <dbReference type="Pfam" id="PF00440"/>
    </source>
</evidence>
<gene>
    <name evidence="3" type="ORF">DPM13_05155</name>
</gene>
<organism evidence="3 4">
    <name type="scientific">Paracoccus mutanolyticus</name>
    <dbReference type="NCBI Taxonomy" id="1499308"/>
    <lineage>
        <taxon>Bacteria</taxon>
        <taxon>Pseudomonadati</taxon>
        <taxon>Pseudomonadota</taxon>
        <taxon>Alphaproteobacteria</taxon>
        <taxon>Rhodobacterales</taxon>
        <taxon>Paracoccaceae</taxon>
        <taxon>Paracoccus</taxon>
    </lineage>
</organism>
<keyword evidence="1" id="KW-0238">DNA-binding</keyword>
<dbReference type="InterPro" id="IPR009057">
    <property type="entry name" value="Homeodomain-like_sf"/>
</dbReference>
<feature type="domain" description="HTH tetR-type" evidence="2">
    <location>
        <begin position="25"/>
        <end position="65"/>
    </location>
</feature>
<evidence type="ECO:0000256" key="1">
    <source>
        <dbReference type="ARBA" id="ARBA00023125"/>
    </source>
</evidence>
<keyword evidence="4" id="KW-1185">Reference proteome</keyword>
<dbReference type="Pfam" id="PF00440">
    <property type="entry name" value="TetR_N"/>
    <property type="match status" value="1"/>
</dbReference>
<dbReference type="Proteomes" id="UP000249922">
    <property type="component" value="Chromosome"/>
</dbReference>
<dbReference type="Gene3D" id="1.10.357.10">
    <property type="entry name" value="Tetracycline Repressor, domain 2"/>
    <property type="match status" value="1"/>
</dbReference>
<name>A0ABM6WQ76_9RHOB</name>
<dbReference type="InterPro" id="IPR001647">
    <property type="entry name" value="HTH_TetR"/>
</dbReference>
<proteinExistence type="predicted"/>
<evidence type="ECO:0000313" key="4">
    <source>
        <dbReference type="Proteomes" id="UP000249922"/>
    </source>
</evidence>
<dbReference type="EMBL" id="CP030239">
    <property type="protein sequence ID" value="AWX92774.1"/>
    <property type="molecule type" value="Genomic_DNA"/>
</dbReference>
<protein>
    <recommendedName>
        <fullName evidence="2">HTH tetR-type domain-containing protein</fullName>
    </recommendedName>
</protein>
<dbReference type="SUPFAM" id="SSF46689">
    <property type="entry name" value="Homeodomain-like"/>
    <property type="match status" value="1"/>
</dbReference>
<accession>A0ABM6WQ76</accession>
<evidence type="ECO:0000313" key="3">
    <source>
        <dbReference type="EMBL" id="AWX92774.1"/>
    </source>
</evidence>